<dbReference type="PATRIC" id="fig|1388762.3.peg.5753"/>
<dbReference type="RefSeq" id="WP_023663393.1">
    <property type="nucleotide sequence ID" value="NZ_AXUP01000578.1"/>
</dbReference>
<dbReference type="EMBL" id="AXUP01000578">
    <property type="protein sequence ID" value="ESW36325.1"/>
    <property type="molecule type" value="Genomic_DNA"/>
</dbReference>
<gene>
    <name evidence="2" type="ORF">O164_30505</name>
</gene>
<proteinExistence type="inferred from homology"/>
<dbReference type="Pfam" id="PF13561">
    <property type="entry name" value="adh_short_C2"/>
    <property type="match status" value="1"/>
</dbReference>
<organism evidence="2 3">
    <name type="scientific">Pseudomonas taiwanensis SJ9</name>
    <dbReference type="NCBI Taxonomy" id="1388762"/>
    <lineage>
        <taxon>Bacteria</taxon>
        <taxon>Pseudomonadati</taxon>
        <taxon>Pseudomonadota</taxon>
        <taxon>Gammaproteobacteria</taxon>
        <taxon>Pseudomonadales</taxon>
        <taxon>Pseudomonadaceae</taxon>
        <taxon>Pseudomonas</taxon>
    </lineage>
</organism>
<dbReference type="Proteomes" id="UP000018511">
    <property type="component" value="Unassembled WGS sequence"/>
</dbReference>
<comment type="similarity">
    <text evidence="1">Belongs to the short-chain dehydrogenases/reductases (SDR) family.</text>
</comment>
<reference evidence="2 3" key="1">
    <citation type="submission" date="2013-10" db="EMBL/GenBank/DDBJ databases">
        <title>Whole Genome Shotgun Sequence of Pseudomonas taiwanensis SJ9.</title>
        <authorList>
            <person name="Hong S.-J."/>
            <person name="Shin J.-H."/>
        </authorList>
    </citation>
    <scope>NUCLEOTIDE SEQUENCE [LARGE SCALE GENOMIC DNA]</scope>
    <source>
        <strain evidence="2 3">SJ9</strain>
    </source>
</reference>
<name>V7D477_9PSED</name>
<accession>V7D477</accession>
<dbReference type="Gene3D" id="3.40.50.720">
    <property type="entry name" value="NAD(P)-binding Rossmann-like Domain"/>
    <property type="match status" value="1"/>
</dbReference>
<dbReference type="AlphaFoldDB" id="V7D477"/>
<dbReference type="InterPro" id="IPR002347">
    <property type="entry name" value="SDR_fam"/>
</dbReference>
<dbReference type="InterPro" id="IPR050259">
    <property type="entry name" value="SDR"/>
</dbReference>
<evidence type="ECO:0000256" key="1">
    <source>
        <dbReference type="ARBA" id="ARBA00006484"/>
    </source>
</evidence>
<evidence type="ECO:0000313" key="2">
    <source>
        <dbReference type="EMBL" id="ESW36325.1"/>
    </source>
</evidence>
<sequence>PGWILTQLSRRAYEDPTRSAGILSRIPMNAWGQPEDVANAIAFLASDSARYITGTTLAVDGGYSIA</sequence>
<dbReference type="PANTHER" id="PTHR42879">
    <property type="entry name" value="3-OXOACYL-(ACYL-CARRIER-PROTEIN) REDUCTASE"/>
    <property type="match status" value="1"/>
</dbReference>
<comment type="caution">
    <text evidence="2">The sequence shown here is derived from an EMBL/GenBank/DDBJ whole genome shotgun (WGS) entry which is preliminary data.</text>
</comment>
<feature type="non-terminal residue" evidence="2">
    <location>
        <position position="1"/>
    </location>
</feature>
<protein>
    <submittedName>
        <fullName evidence="2">3-oxoacyl-ACP reductase</fullName>
    </submittedName>
</protein>
<evidence type="ECO:0000313" key="3">
    <source>
        <dbReference type="Proteomes" id="UP000018511"/>
    </source>
</evidence>
<dbReference type="InterPro" id="IPR036291">
    <property type="entry name" value="NAD(P)-bd_dom_sf"/>
</dbReference>
<dbReference type="SUPFAM" id="SSF51735">
    <property type="entry name" value="NAD(P)-binding Rossmann-fold domains"/>
    <property type="match status" value="1"/>
</dbReference>